<sequence length="377" mass="42659">MKRITSSIMLLFLLMITNGLLAQNIIIKGRVVDAETNNPVEFANIGVVGTYMGTASDFDGYYELTVGESFINYKVQISAVGYQPKEFTVDELNVLNGESIKLFAQTYGIQVVDVKADSKRLYGILKTAGNIIADSYEPAYAANVYLSQDVNENKTEAVISFADAKGYGNRSLAMAFESRGFQVKEVRRNYESTPIKKGVLMADDVLAFDIVRQRGNVLDVDFVNDYHLELAEEKVVEDDSVWVINYKLDKPTMANTGDAYCIKYKGTIVLRQKDFSVVTSEIKFTSKGFYETGRDVYRDAEGAEEYTCKVVSNYRKTANDKYALSKIKYEGKNSTTDISIDWIVYDYQAYDKEIDKTFYTDKEQNADYWSRFSLPAE</sequence>
<organism evidence="1 2">
    <name type="scientific">Carboxylicivirga marina</name>
    <dbReference type="NCBI Taxonomy" id="2800988"/>
    <lineage>
        <taxon>Bacteria</taxon>
        <taxon>Pseudomonadati</taxon>
        <taxon>Bacteroidota</taxon>
        <taxon>Bacteroidia</taxon>
        <taxon>Marinilabiliales</taxon>
        <taxon>Marinilabiliaceae</taxon>
        <taxon>Carboxylicivirga</taxon>
    </lineage>
</organism>
<dbReference type="Gene3D" id="2.60.40.1120">
    <property type="entry name" value="Carboxypeptidase-like, regulatory domain"/>
    <property type="match status" value="1"/>
</dbReference>
<reference evidence="1 2" key="1">
    <citation type="submission" date="2021-01" db="EMBL/GenBank/DDBJ databases">
        <title>Carboxyliciviraga sp.nov., isolated from coastal sediments.</title>
        <authorList>
            <person name="Lu D."/>
            <person name="Zhang T."/>
        </authorList>
    </citation>
    <scope>NUCLEOTIDE SEQUENCE [LARGE SCALE GENOMIC DNA]</scope>
    <source>
        <strain evidence="1 2">N1Y132</strain>
    </source>
</reference>
<evidence type="ECO:0000313" key="2">
    <source>
        <dbReference type="Proteomes" id="UP000605676"/>
    </source>
</evidence>
<dbReference type="Pfam" id="PF13715">
    <property type="entry name" value="CarbopepD_reg_2"/>
    <property type="match status" value="1"/>
</dbReference>
<accession>A0ABS1HNG0</accession>
<dbReference type="EMBL" id="JAENRR010000057">
    <property type="protein sequence ID" value="MBK3519218.1"/>
    <property type="molecule type" value="Genomic_DNA"/>
</dbReference>
<keyword evidence="2" id="KW-1185">Reference proteome</keyword>
<name>A0ABS1HNG0_9BACT</name>
<protein>
    <submittedName>
        <fullName evidence="1">Carboxypeptidase-like regulatory domain-containing protein</fullName>
    </submittedName>
</protein>
<evidence type="ECO:0000313" key="1">
    <source>
        <dbReference type="EMBL" id="MBK3519218.1"/>
    </source>
</evidence>
<comment type="caution">
    <text evidence="1">The sequence shown here is derived from an EMBL/GenBank/DDBJ whole genome shotgun (WGS) entry which is preliminary data.</text>
</comment>
<gene>
    <name evidence="1" type="ORF">JIV24_17850</name>
</gene>
<dbReference type="SUPFAM" id="SSF49464">
    <property type="entry name" value="Carboxypeptidase regulatory domain-like"/>
    <property type="match status" value="1"/>
</dbReference>
<dbReference type="RefSeq" id="WP_200466439.1">
    <property type="nucleotide sequence ID" value="NZ_JAENRR010000057.1"/>
</dbReference>
<dbReference type="InterPro" id="IPR008969">
    <property type="entry name" value="CarboxyPept-like_regulatory"/>
</dbReference>
<dbReference type="Proteomes" id="UP000605676">
    <property type="component" value="Unassembled WGS sequence"/>
</dbReference>
<proteinExistence type="predicted"/>